<dbReference type="InterPro" id="IPR021297">
    <property type="entry name" value="YlqD"/>
</dbReference>
<dbReference type="EMBL" id="JACJPY010000059">
    <property type="protein sequence ID" value="MBD2151613.1"/>
    <property type="molecule type" value="Genomic_DNA"/>
</dbReference>
<dbReference type="Gene3D" id="6.10.140.1110">
    <property type="match status" value="1"/>
</dbReference>
<name>A0A926UVG8_9CYAN</name>
<gene>
    <name evidence="2" type="ORF">H6F44_16005</name>
</gene>
<comment type="caution">
    <text evidence="2">The sequence shown here is derived from an EMBL/GenBank/DDBJ whole genome shotgun (WGS) entry which is preliminary data.</text>
</comment>
<proteinExistence type="predicted"/>
<keyword evidence="1" id="KW-0175">Coiled coil</keyword>
<dbReference type="AlphaFoldDB" id="A0A926UVG8"/>
<feature type="coiled-coil region" evidence="1">
    <location>
        <begin position="75"/>
        <end position="106"/>
    </location>
</feature>
<dbReference type="RefSeq" id="WP_190352030.1">
    <property type="nucleotide sequence ID" value="NZ_JACJPY010000059.1"/>
</dbReference>
<evidence type="ECO:0000256" key="1">
    <source>
        <dbReference type="SAM" id="Coils"/>
    </source>
</evidence>
<dbReference type="Pfam" id="PF11068">
    <property type="entry name" value="YlqD"/>
    <property type="match status" value="1"/>
</dbReference>
<keyword evidence="3" id="KW-1185">Reference proteome</keyword>
<organism evidence="2 3">
    <name type="scientific">Pseudanabaena cinerea FACHB-1277</name>
    <dbReference type="NCBI Taxonomy" id="2949581"/>
    <lineage>
        <taxon>Bacteria</taxon>
        <taxon>Bacillati</taxon>
        <taxon>Cyanobacteriota</taxon>
        <taxon>Cyanophyceae</taxon>
        <taxon>Pseudanabaenales</taxon>
        <taxon>Pseudanabaenaceae</taxon>
        <taxon>Pseudanabaena</taxon>
        <taxon>Pseudanabaena cinerea</taxon>
    </lineage>
</organism>
<dbReference type="Proteomes" id="UP000631421">
    <property type="component" value="Unassembled WGS sequence"/>
</dbReference>
<accession>A0A926UVG8</accession>
<protein>
    <submittedName>
        <fullName evidence="2">YlqD family protein</fullName>
    </submittedName>
</protein>
<evidence type="ECO:0000313" key="3">
    <source>
        <dbReference type="Proteomes" id="UP000631421"/>
    </source>
</evidence>
<reference evidence="2" key="2">
    <citation type="submission" date="2020-08" db="EMBL/GenBank/DDBJ databases">
        <authorList>
            <person name="Chen M."/>
            <person name="Teng W."/>
            <person name="Zhao L."/>
            <person name="Hu C."/>
            <person name="Zhou Y."/>
            <person name="Han B."/>
            <person name="Song L."/>
            <person name="Shu W."/>
        </authorList>
    </citation>
    <scope>NUCLEOTIDE SEQUENCE</scope>
    <source>
        <strain evidence="2">FACHB-1277</strain>
    </source>
</reference>
<evidence type="ECO:0000313" key="2">
    <source>
        <dbReference type="EMBL" id="MBD2151613.1"/>
    </source>
</evidence>
<reference evidence="2" key="1">
    <citation type="journal article" date="2015" name="ISME J.">
        <title>Draft Genome Sequence of Streptomyces incarnatus NRRL8089, which Produces the Nucleoside Antibiotic Sinefungin.</title>
        <authorList>
            <person name="Oshima K."/>
            <person name="Hattori M."/>
            <person name="Shimizu H."/>
            <person name="Fukuda K."/>
            <person name="Nemoto M."/>
            <person name="Inagaki K."/>
            <person name="Tamura T."/>
        </authorList>
    </citation>
    <scope>NUCLEOTIDE SEQUENCE</scope>
    <source>
        <strain evidence="2">FACHB-1277</strain>
    </source>
</reference>
<sequence>MNSIDFSNQLLLRRTANIQVIVTQRWKEEMQQQLQQQIAQLDAQMQQVDAQGSRQINEIERQSIKPFSAEVANAIDGIRAEMNRVKAEMLDQKNQLLNQLTQVQTLELEQEVSQGQLDSYFPASKGDNLIALMRVEIVLRDGVVEDIRTGFPAV</sequence>